<proteinExistence type="predicted"/>
<dbReference type="AlphaFoldDB" id="A0AB39USQ7"/>
<feature type="region of interest" description="Disordered" evidence="1">
    <location>
        <begin position="58"/>
        <end position="97"/>
    </location>
</feature>
<organism evidence="2">
    <name type="scientific">Thermohahella caldifontis</name>
    <dbReference type="NCBI Taxonomy" id="3142973"/>
    <lineage>
        <taxon>Bacteria</taxon>
        <taxon>Pseudomonadati</taxon>
        <taxon>Pseudomonadota</taxon>
        <taxon>Gammaproteobacteria</taxon>
        <taxon>Oceanospirillales</taxon>
        <taxon>Hahellaceae</taxon>
        <taxon>Thermohahella</taxon>
    </lineage>
</organism>
<accession>A0AB39USQ7</accession>
<dbReference type="RefSeq" id="WP_369599906.1">
    <property type="nucleotide sequence ID" value="NZ_CP154858.1"/>
</dbReference>
<evidence type="ECO:0000256" key="1">
    <source>
        <dbReference type="SAM" id="MobiDB-lite"/>
    </source>
</evidence>
<reference evidence="2" key="1">
    <citation type="submission" date="2024-05" db="EMBL/GenBank/DDBJ databases">
        <title>Genome sequencing of novel strain.</title>
        <authorList>
            <person name="Ganbat D."/>
            <person name="Ganbat S."/>
            <person name="Lee S.-J."/>
        </authorList>
    </citation>
    <scope>NUCLEOTIDE SEQUENCE</scope>
    <source>
        <strain evidence="2">SMD15-11</strain>
    </source>
</reference>
<dbReference type="KEGG" id="tcd:AAIA72_08550"/>
<evidence type="ECO:0000313" key="2">
    <source>
        <dbReference type="EMBL" id="XDT70865.1"/>
    </source>
</evidence>
<protein>
    <submittedName>
        <fullName evidence="2">Uncharacterized protein</fullName>
    </submittedName>
</protein>
<feature type="compositionally biased region" description="Basic and acidic residues" evidence="1">
    <location>
        <begin position="74"/>
        <end position="86"/>
    </location>
</feature>
<dbReference type="EMBL" id="CP154858">
    <property type="protein sequence ID" value="XDT70865.1"/>
    <property type="molecule type" value="Genomic_DNA"/>
</dbReference>
<gene>
    <name evidence="2" type="ORF">AAIA72_08550</name>
</gene>
<sequence>MKNVLLPLMLIAVMPKAAGLERLSDSDLSEQGAAGLMLEVQSEHERRVNTNLELITDPAIRTGNTTEDIPEVPVSREPRQSLDTRYGRIIADTPPPDIQVQAEDRGHLSMDLKQTIPQFEAQALKTAPDAPADRGTFTGIGIQIQTSTTLTFKP</sequence>
<name>A0AB39USQ7_9GAMM</name>